<gene>
    <name evidence="2" type="ORF">SO802_008461</name>
</gene>
<dbReference type="InterPro" id="IPR000477">
    <property type="entry name" value="RT_dom"/>
</dbReference>
<dbReference type="Proteomes" id="UP001459277">
    <property type="component" value="Unassembled WGS sequence"/>
</dbReference>
<dbReference type="CDD" id="cd06222">
    <property type="entry name" value="RNase_H_like"/>
    <property type="match status" value="1"/>
</dbReference>
<evidence type="ECO:0000313" key="2">
    <source>
        <dbReference type="EMBL" id="KAL0006959.1"/>
    </source>
</evidence>
<dbReference type="GO" id="GO:0004523">
    <property type="term" value="F:RNA-DNA hybrid ribonuclease activity"/>
    <property type="evidence" value="ECO:0007669"/>
    <property type="project" value="InterPro"/>
</dbReference>
<dbReference type="InterPro" id="IPR025836">
    <property type="entry name" value="Zn_knuckle_CX2CX4HX4C"/>
</dbReference>
<dbReference type="InterPro" id="IPR036691">
    <property type="entry name" value="Endo/exonu/phosph_ase_sf"/>
</dbReference>
<dbReference type="SUPFAM" id="SSF53098">
    <property type="entry name" value="Ribonuclease H-like"/>
    <property type="match status" value="1"/>
</dbReference>
<dbReference type="Pfam" id="PF13966">
    <property type="entry name" value="zf-RVT"/>
    <property type="match status" value="1"/>
</dbReference>
<dbReference type="Pfam" id="PF00078">
    <property type="entry name" value="RVT_1"/>
    <property type="match status" value="1"/>
</dbReference>
<proteinExistence type="predicted"/>
<organism evidence="2 3">
    <name type="scientific">Lithocarpus litseifolius</name>
    <dbReference type="NCBI Taxonomy" id="425828"/>
    <lineage>
        <taxon>Eukaryota</taxon>
        <taxon>Viridiplantae</taxon>
        <taxon>Streptophyta</taxon>
        <taxon>Embryophyta</taxon>
        <taxon>Tracheophyta</taxon>
        <taxon>Spermatophyta</taxon>
        <taxon>Magnoliopsida</taxon>
        <taxon>eudicotyledons</taxon>
        <taxon>Gunneridae</taxon>
        <taxon>Pentapetalae</taxon>
        <taxon>rosids</taxon>
        <taxon>fabids</taxon>
        <taxon>Fagales</taxon>
        <taxon>Fagaceae</taxon>
        <taxon>Lithocarpus</taxon>
    </lineage>
</organism>
<dbReference type="Gene3D" id="3.60.10.10">
    <property type="entry name" value="Endonuclease/exonuclease/phosphatase"/>
    <property type="match status" value="1"/>
</dbReference>
<evidence type="ECO:0000313" key="3">
    <source>
        <dbReference type="Proteomes" id="UP001459277"/>
    </source>
</evidence>
<dbReference type="Pfam" id="PF14111">
    <property type="entry name" value="DUF4283"/>
    <property type="match status" value="1"/>
</dbReference>
<dbReference type="Pfam" id="PF03372">
    <property type="entry name" value="Exo_endo_phos"/>
    <property type="match status" value="1"/>
</dbReference>
<dbReference type="InterPro" id="IPR025558">
    <property type="entry name" value="DUF4283"/>
</dbReference>
<keyword evidence="3" id="KW-1185">Reference proteome</keyword>
<reference evidence="2 3" key="1">
    <citation type="submission" date="2024-01" db="EMBL/GenBank/DDBJ databases">
        <title>A telomere-to-telomere, gap-free genome of sweet tea (Lithocarpus litseifolius).</title>
        <authorList>
            <person name="Zhou J."/>
        </authorList>
    </citation>
    <scope>NUCLEOTIDE SEQUENCE [LARGE SCALE GENOMIC DNA]</scope>
    <source>
        <strain evidence="2">Zhou-2022a</strain>
        <tissue evidence="2">Leaf</tissue>
    </source>
</reference>
<dbReference type="PANTHER" id="PTHR33116">
    <property type="entry name" value="REVERSE TRANSCRIPTASE ZINC-BINDING DOMAIN-CONTAINING PROTEIN-RELATED-RELATED"/>
    <property type="match status" value="1"/>
</dbReference>
<dbReference type="EMBL" id="JAZDWU010000003">
    <property type="protein sequence ID" value="KAL0006959.1"/>
    <property type="molecule type" value="Genomic_DNA"/>
</dbReference>
<protein>
    <recommendedName>
        <fullName evidence="1">Reverse transcriptase domain-containing protein</fullName>
    </recommendedName>
</protein>
<dbReference type="InterPro" id="IPR026960">
    <property type="entry name" value="RVT-Znf"/>
</dbReference>
<evidence type="ECO:0000259" key="1">
    <source>
        <dbReference type="PROSITE" id="PS50878"/>
    </source>
</evidence>
<accession>A0AAW2D9M2</accession>
<dbReference type="SUPFAM" id="SSF56672">
    <property type="entry name" value="DNA/RNA polymerases"/>
    <property type="match status" value="1"/>
</dbReference>
<dbReference type="Pfam" id="PF14392">
    <property type="entry name" value="zf-CCHC_4"/>
    <property type="match status" value="1"/>
</dbReference>
<name>A0AAW2D9M2_9ROSI</name>
<dbReference type="InterPro" id="IPR002156">
    <property type="entry name" value="RNaseH_domain"/>
</dbReference>
<dbReference type="InterPro" id="IPR036397">
    <property type="entry name" value="RNaseH_sf"/>
</dbReference>
<feature type="domain" description="Reverse transcriptase" evidence="1">
    <location>
        <begin position="960"/>
        <end position="1242"/>
    </location>
</feature>
<sequence>MEQEIVNSLQKLQLTKEEEEDIVLVNATKSEILEECSLSLFGRLLTDRQQNQRALKTTLKSAWKMGYDLRIVEVGNNLLQFKFGSQCQLEWVEKGGPWNFENNLLMLCRWRKGLTATNITFTHAPFWIQVWGLPFEYMTEEAGKDIGGKIGKVIEVDKRSLQAEQAKFMRIRVEIPIDKPLRRGGNITNAEGDRCWLTFRYERLPTFCYICGLIGHDDKHCCKKQQEGLKERQYGEWLRAGSVVKNGGERGKTKVNGGSDSMVNDRASADSHGAAGFFGASAQAEENRCDSRNSNHEMAVMVTSGSVAKSKNSNFSEQDSLERWDGLAVTARDGLTVTAREDEKKLENQYKRNEIEAGLVKELFKGKEVAMSATNISLCGPGKDVSEGSSPIRSKMEVDSIKEVKGLSPKTEKKVAGKGRIKKLAREINMAHEKDITSLSPQNGKKRMGNILALTETEGREQKRVCGELDINSPNFSAPPRTMRTLGWNCRGLGNPRTVRELRDLVQQWDPDFVFLSETKLKNRSMEKRKRNIGFINGLFVPSVGRSGGLALLWRKEISVDIQSYSSRHIDAIVTESSGFKWRITGFYGNPEAYRRKESWDLLKSLSRKFNLPWLCLGDFNEITSIREKLGGARRSQRQMEEFREAINCCNFKDLGYSGPEYTWCNMQEGEHRRCLRLDRALATQEWINYFKEMKGHHLVESTSDHVALLISDSFALKNPQKRFQFEAMWIRREDCRDIIKEAWTGSVRAENPSDIVAGLKRCADDLSKWNRTVFGHVPKQIRKKRNILNDLVLRDQNGRNGREINKIRKEINELLDCEEAMWQQRSKVQWMGLGDRNTKYFHSKASGRKKKNTITRLLDDSGVWRESISGVAEVAVSYFKKLYTTSHPNRLQAVLDTMEPKVSVEMNQNLIKQFTKEEIEAALKQMHPTKSPGPDGMSAVFYQKFWDIVGNDVVNMVLNVLNSDLSMADINKTYITLVPKINNPSKMIDFRPISLSNVIYKLIAKVLANRLKLILPQIISENQSAFVAGRLITDNVLIAFEMMHYLEHKKVGKDCYMAIKLDMSKAYDRVEWGFIEHVMRKLGFHERWIGLIMNCITTVSYSVLINGVAHGNILPSRGLRQGDPLSPYLFLLCGDGFSSLINKAVRSKAMSGLSICRDCPMISHLLFADDSLPFCKVSSQECQHLIDILRLYEDASGQKINTDKSSVFFSANTPEEKKVETLNILGPMQGSRHSKYLGLPSIIGKSKIDVFVEIKERVGRKLSGWKEKILSIGGREILIKAVAQAIPAYTMSCFQLPKGLCDEIEGMMRRFWWGQRGQESKVAWVSWKKLCKSKLKGGMGFRNLQAFNLAMLAKQGWRLLENPSSLVARMYRAKYYPQGDVLKAGLGSSPSYTWRSIMQGLKVVRRGTRWRVGNGRLIHIWDDKWLPNPTTYKVVSPPPQNFDNFPMVSTLIDCDSRRWKVDLVKSLFLPFEARTILNIPISYNLPEDKIIWAGNNRGVFSVKSAYYVALNIMKSSEEGECSYNDPRELLWRKLWHLHIPSKIKVFAWSACVDALPTMVNLQKRGIGTSDLCPCCGKESETLFHSIINCEVARKVWDIWEVGSVETWQRLVDIPDVALAILKNGTTCDLEVFFGVAWAVWYNRNQAAFESMCHMSVQIWRFARSFLQDYKGALVALNMNPAEKNNRWTPPPPGIVKINIDGATSEDGRNSSVGVVIRDSCGAVIAACGKFLQGQFSVSEVEAMAVESGILLARDMNLTQIIVETDALSIVNSINENFIEGSIGHLIQGILALRNYFSSWKVIHVKRDHNRAAHEAAHLARRSEDSQVWIGALPIAVQEIVQSERIM</sequence>
<dbReference type="InterPro" id="IPR012337">
    <property type="entry name" value="RNaseH-like_sf"/>
</dbReference>
<dbReference type="CDD" id="cd01650">
    <property type="entry name" value="RT_nLTR_like"/>
    <property type="match status" value="1"/>
</dbReference>
<dbReference type="PANTHER" id="PTHR33116:SF86">
    <property type="entry name" value="REVERSE TRANSCRIPTASE DOMAIN-CONTAINING PROTEIN"/>
    <property type="match status" value="1"/>
</dbReference>
<dbReference type="Pfam" id="PF13456">
    <property type="entry name" value="RVT_3"/>
    <property type="match status" value="1"/>
</dbReference>
<dbReference type="SUPFAM" id="SSF56219">
    <property type="entry name" value="DNase I-like"/>
    <property type="match status" value="1"/>
</dbReference>
<comment type="caution">
    <text evidence="2">The sequence shown here is derived from an EMBL/GenBank/DDBJ whole genome shotgun (WGS) entry which is preliminary data.</text>
</comment>
<dbReference type="PROSITE" id="PS50878">
    <property type="entry name" value="RT_POL"/>
    <property type="match status" value="1"/>
</dbReference>
<dbReference type="InterPro" id="IPR044730">
    <property type="entry name" value="RNase_H-like_dom_plant"/>
</dbReference>
<dbReference type="InterPro" id="IPR043502">
    <property type="entry name" value="DNA/RNA_pol_sf"/>
</dbReference>
<dbReference type="InterPro" id="IPR005135">
    <property type="entry name" value="Endo/exonuclease/phosphatase"/>
</dbReference>
<dbReference type="GO" id="GO:0003676">
    <property type="term" value="F:nucleic acid binding"/>
    <property type="evidence" value="ECO:0007669"/>
    <property type="project" value="InterPro"/>
</dbReference>
<dbReference type="Gene3D" id="3.30.420.10">
    <property type="entry name" value="Ribonuclease H-like superfamily/Ribonuclease H"/>
    <property type="match status" value="1"/>
</dbReference>